<keyword evidence="2" id="KW-1185">Reference proteome</keyword>
<protein>
    <submittedName>
        <fullName evidence="1">Uncharacterized protein</fullName>
    </submittedName>
</protein>
<name>A0A518N2D3_9GAMM</name>
<evidence type="ECO:0000313" key="2">
    <source>
        <dbReference type="Proteomes" id="UP000316584"/>
    </source>
</evidence>
<dbReference type="Proteomes" id="UP000316584">
    <property type="component" value="Chromosome"/>
</dbReference>
<dbReference type="EMBL" id="CP042218">
    <property type="protein sequence ID" value="QDW66058.1"/>
    <property type="molecule type" value="Genomic_DNA"/>
</dbReference>
<accession>A0A518N2D3</accession>
<gene>
    <name evidence="1" type="ORF">FPZ22_03400</name>
</gene>
<sequence length="59" mass="6283">MKSLATDLRGCARICTDRTGLEWFAAPSAAPALSIAPAFALSAQIRFDPRKSVAKKAFS</sequence>
<evidence type="ECO:0000313" key="1">
    <source>
        <dbReference type="EMBL" id="QDW66058.1"/>
    </source>
</evidence>
<dbReference type="RefSeq" id="WP_144890343.1">
    <property type="nucleotide sequence ID" value="NZ_CP042218.1"/>
</dbReference>
<dbReference type="KEGG" id="lug:FPZ22_03400"/>
<dbReference type="AlphaFoldDB" id="A0A518N2D3"/>
<proteinExistence type="predicted"/>
<organism evidence="1 2">
    <name type="scientific">Luteimonas granuli</name>
    <dbReference type="NCBI Taxonomy" id="1176533"/>
    <lineage>
        <taxon>Bacteria</taxon>
        <taxon>Pseudomonadati</taxon>
        <taxon>Pseudomonadota</taxon>
        <taxon>Gammaproteobacteria</taxon>
        <taxon>Lysobacterales</taxon>
        <taxon>Lysobacteraceae</taxon>
        <taxon>Luteimonas</taxon>
    </lineage>
</organism>
<reference evidence="1 2" key="1">
    <citation type="submission" date="2019-07" db="EMBL/GenBank/DDBJ databases">
        <title>Full genome sequence of Luteimonas sp. Gr-4.</title>
        <authorList>
            <person name="Im W.-T."/>
        </authorList>
    </citation>
    <scope>NUCLEOTIDE SEQUENCE [LARGE SCALE GENOMIC DNA]</scope>
    <source>
        <strain evidence="1 2">Gr-4</strain>
    </source>
</reference>